<evidence type="ECO:0000313" key="3">
    <source>
        <dbReference type="EMBL" id="RLN45134.1"/>
    </source>
</evidence>
<reference evidence="5 6" key="1">
    <citation type="submission" date="2018-07" db="EMBL/GenBank/DDBJ databases">
        <title>Genome sequencing of oomycete isolates from Chile give support for New Zealand origin for Phytophthora kernoviae and make available the first Nothophytophthora sp. genome.</title>
        <authorList>
            <person name="Studholme D.J."/>
            <person name="Sanfuentes E."/>
            <person name="Panda P."/>
            <person name="Hill R."/>
            <person name="Sambles C."/>
            <person name="Grant M."/>
            <person name="Williams N.M."/>
            <person name="Mcdougal R.L."/>
        </authorList>
    </citation>
    <scope>NUCLEOTIDE SEQUENCE [LARGE SCALE GENOMIC DNA]</scope>
    <source>
        <strain evidence="3">Chile2</strain>
        <strain evidence="4">Chile4</strain>
    </source>
</reference>
<dbReference type="Proteomes" id="UP000285883">
    <property type="component" value="Unassembled WGS sequence"/>
</dbReference>
<keyword evidence="1" id="KW-0175">Coiled coil</keyword>
<feature type="coiled-coil region" evidence="1">
    <location>
        <begin position="191"/>
        <end position="263"/>
    </location>
</feature>
<name>A0A3R7J5U3_9STRA</name>
<evidence type="ECO:0000256" key="2">
    <source>
        <dbReference type="SAM" id="MobiDB-lite"/>
    </source>
</evidence>
<dbReference type="Proteomes" id="UP000285624">
    <property type="component" value="Unassembled WGS sequence"/>
</dbReference>
<protein>
    <submittedName>
        <fullName evidence="4">Uncharacterized protein</fullName>
    </submittedName>
</protein>
<evidence type="ECO:0000313" key="5">
    <source>
        <dbReference type="Proteomes" id="UP000285624"/>
    </source>
</evidence>
<organism evidence="4 5">
    <name type="scientific">Phytophthora kernoviae</name>
    <dbReference type="NCBI Taxonomy" id="325452"/>
    <lineage>
        <taxon>Eukaryota</taxon>
        <taxon>Sar</taxon>
        <taxon>Stramenopiles</taxon>
        <taxon>Oomycota</taxon>
        <taxon>Peronosporomycetes</taxon>
        <taxon>Peronosporales</taxon>
        <taxon>Peronosporaceae</taxon>
        <taxon>Phytophthora</taxon>
    </lineage>
</organism>
<feature type="coiled-coil region" evidence="1">
    <location>
        <begin position="287"/>
        <end position="435"/>
    </location>
</feature>
<dbReference type="AlphaFoldDB" id="A0A3R7J5U3"/>
<sequence>MGTKRRKGAELPVESSATSLPHAATEHLPPAKVPRMAVASAVPSAVRRFGFKGPSISQLPTKARNMNNERHSGQETSLGSRSLDVVDASSMLTVDLDINVLETFSANFSKETLESLEQLLAFRHKTNKFAVKARKEEQIAYIKQLKAAVRDVVAKIQEFNKASATMDDKLTSEKATLERRLAVLQHDARHKDQSDAELRHLREQLETMKNSVTRLHASEEQVARRNATLRDSATKLEIQLEEAQKLNAQLKLELKAREALMEDQSRHYEDKKHELEHFYEKKGMDEDKRKQVQLAQFQEKLSKAREEIASLETKSRTAIEQSEQMIRTQMKKLETELQESSQKVGVEGGVRQILEDQVRELRTEHVAVNAQMEAVKAEMKRLQSANVDSKEQHDTHLVALEARFQQERDDYRCQIDKLQEEKVSLESAVKTLRERASTVRDGDLEELCEVKREADVLRRRLNELTSQGAQSIAQKDILILELQEKVKKGDKMRRALHNTIQVLELV</sequence>
<evidence type="ECO:0000313" key="4">
    <source>
        <dbReference type="EMBL" id="RLN78030.1"/>
    </source>
</evidence>
<feature type="compositionally biased region" description="Polar residues" evidence="2">
    <location>
        <begin position="56"/>
        <end position="66"/>
    </location>
</feature>
<accession>A0A3R7J5U3</accession>
<dbReference type="STRING" id="325452.A0A3R7J5U3"/>
<dbReference type="EMBL" id="MBDN02000211">
    <property type="protein sequence ID" value="RLN78030.1"/>
    <property type="molecule type" value="Genomic_DNA"/>
</dbReference>
<dbReference type="EMBL" id="MAYM02000219">
    <property type="protein sequence ID" value="RLN45134.1"/>
    <property type="molecule type" value="Genomic_DNA"/>
</dbReference>
<comment type="caution">
    <text evidence="4">The sequence shown here is derived from an EMBL/GenBank/DDBJ whole genome shotgun (WGS) entry which is preliminary data.</text>
</comment>
<feature type="region of interest" description="Disordered" evidence="2">
    <location>
        <begin position="1"/>
        <end position="27"/>
    </location>
</feature>
<evidence type="ECO:0000256" key="1">
    <source>
        <dbReference type="SAM" id="Coils"/>
    </source>
</evidence>
<gene>
    <name evidence="3" type="ORF">BBI17_006394</name>
    <name evidence="4" type="ORF">BBO99_00006278</name>
</gene>
<feature type="region of interest" description="Disordered" evidence="2">
    <location>
        <begin position="56"/>
        <end position="80"/>
    </location>
</feature>
<keyword evidence="5" id="KW-1185">Reference proteome</keyword>
<evidence type="ECO:0000313" key="6">
    <source>
        <dbReference type="Proteomes" id="UP000285883"/>
    </source>
</evidence>
<proteinExistence type="predicted"/>